<keyword evidence="8" id="KW-1185">Reference proteome</keyword>
<evidence type="ECO:0000256" key="2">
    <source>
        <dbReference type="ARBA" id="ARBA00022692"/>
    </source>
</evidence>
<reference evidence="7 8" key="1">
    <citation type="journal article" date="2015" name="Genome Announc.">
        <title>Expanding the biotechnology potential of lactobacilli through comparative genomics of 213 strains and associated genera.</title>
        <authorList>
            <person name="Sun Z."/>
            <person name="Harris H.M."/>
            <person name="McCann A."/>
            <person name="Guo C."/>
            <person name="Argimon S."/>
            <person name="Zhang W."/>
            <person name="Yang X."/>
            <person name="Jeffery I.B."/>
            <person name="Cooney J.C."/>
            <person name="Kagawa T.F."/>
            <person name="Liu W."/>
            <person name="Song Y."/>
            <person name="Salvetti E."/>
            <person name="Wrobel A."/>
            <person name="Rasinkangas P."/>
            <person name="Parkhill J."/>
            <person name="Rea M.C."/>
            <person name="O'Sullivan O."/>
            <person name="Ritari J."/>
            <person name="Douillard F.P."/>
            <person name="Paul Ross R."/>
            <person name="Yang R."/>
            <person name="Briner A.E."/>
            <person name="Felis G.E."/>
            <person name="de Vos W.M."/>
            <person name="Barrangou R."/>
            <person name="Klaenhammer T.R."/>
            <person name="Caufield P.W."/>
            <person name="Cui Y."/>
            <person name="Zhang H."/>
            <person name="O'Toole P.W."/>
        </authorList>
    </citation>
    <scope>NUCLEOTIDE SEQUENCE [LARGE SCALE GENOMIC DNA]</scope>
    <source>
        <strain evidence="7 8">DSM 12744</strain>
    </source>
</reference>
<keyword evidence="2 5" id="KW-0812">Transmembrane</keyword>
<dbReference type="STRING" id="1423792.FD09_GL003000"/>
<dbReference type="EMBL" id="AZEC01000008">
    <property type="protein sequence ID" value="KRL12417.1"/>
    <property type="molecule type" value="Genomic_DNA"/>
</dbReference>
<dbReference type="PROSITE" id="PS51012">
    <property type="entry name" value="ABC_TM2"/>
    <property type="match status" value="1"/>
</dbReference>
<evidence type="ECO:0000313" key="7">
    <source>
        <dbReference type="EMBL" id="KRL12417.1"/>
    </source>
</evidence>
<dbReference type="InterPro" id="IPR051784">
    <property type="entry name" value="Nod_factor_ABC_transporter"/>
</dbReference>
<dbReference type="InterPro" id="IPR013525">
    <property type="entry name" value="ABC2_TM"/>
</dbReference>
<dbReference type="GO" id="GO:0140359">
    <property type="term" value="F:ABC-type transporter activity"/>
    <property type="evidence" value="ECO:0007669"/>
    <property type="project" value="InterPro"/>
</dbReference>
<keyword evidence="4 5" id="KW-0472">Membrane</keyword>
<keyword evidence="3 5" id="KW-1133">Transmembrane helix</keyword>
<organism evidence="7 8">
    <name type="scientific">Schleiferilactobacillus perolens DSM 12744</name>
    <dbReference type="NCBI Taxonomy" id="1423792"/>
    <lineage>
        <taxon>Bacteria</taxon>
        <taxon>Bacillati</taxon>
        <taxon>Bacillota</taxon>
        <taxon>Bacilli</taxon>
        <taxon>Lactobacillales</taxon>
        <taxon>Lactobacillaceae</taxon>
        <taxon>Schleiferilactobacillus</taxon>
    </lineage>
</organism>
<comment type="caution">
    <text evidence="7">The sequence shown here is derived from an EMBL/GenBank/DDBJ whole genome shotgun (WGS) entry which is preliminary data.</text>
</comment>
<evidence type="ECO:0000256" key="4">
    <source>
        <dbReference type="ARBA" id="ARBA00023136"/>
    </source>
</evidence>
<evidence type="ECO:0000256" key="3">
    <source>
        <dbReference type="ARBA" id="ARBA00022989"/>
    </source>
</evidence>
<dbReference type="InterPro" id="IPR047817">
    <property type="entry name" value="ABC2_TM_bact-type"/>
</dbReference>
<dbReference type="PANTHER" id="PTHR43229:SF6">
    <property type="entry name" value="ABC-TYPE MULTIDRUG TRANSPORT SYSTEM, PERMEASE COMPONENT"/>
    <property type="match status" value="1"/>
</dbReference>
<feature type="transmembrane region" description="Helical" evidence="5">
    <location>
        <begin position="59"/>
        <end position="81"/>
    </location>
</feature>
<dbReference type="Proteomes" id="UP000051330">
    <property type="component" value="Unassembled WGS sequence"/>
</dbReference>
<protein>
    <submittedName>
        <fullName evidence="7">Multidrug ABC transporter permease</fullName>
    </submittedName>
</protein>
<dbReference type="OrthoDB" id="63188at2"/>
<dbReference type="PATRIC" id="fig|1423792.3.peg.3082"/>
<dbReference type="PANTHER" id="PTHR43229">
    <property type="entry name" value="NODULATION PROTEIN J"/>
    <property type="match status" value="1"/>
</dbReference>
<sequence>MKIKQILSVVKLNGRLQLAEPTVKIILMLIPLIMTPFMLPAAKIQLVAQGYTHANGSEQVIPGLAVLLSFFSIQLIIQMFFDETTWNTWDRQQVSATSLGEIITGKVLIAYLIQFVQISVVLLLSVWLFHFHLNGSWPAFIVVIMAFSAALTFFGTLLVSWTHSANIAISLSNLLGMLMAGLGGSLSPTSTFPHWAKVLAKIDPAYWALSAIKKISLDHAGLTTINQSLVVLLIMACIFGTFSLIGFNYRPLKEGNN</sequence>
<comment type="subcellular location">
    <subcellularLocation>
        <location evidence="1">Membrane</location>
        <topology evidence="1">Multi-pass membrane protein</topology>
    </subcellularLocation>
</comment>
<accession>A0A0R1MWL7</accession>
<evidence type="ECO:0000259" key="6">
    <source>
        <dbReference type="PROSITE" id="PS51012"/>
    </source>
</evidence>
<dbReference type="GO" id="GO:0016020">
    <property type="term" value="C:membrane"/>
    <property type="evidence" value="ECO:0007669"/>
    <property type="project" value="UniProtKB-SubCell"/>
</dbReference>
<dbReference type="AlphaFoldDB" id="A0A0R1MWL7"/>
<feature type="transmembrane region" description="Helical" evidence="5">
    <location>
        <begin position="21"/>
        <end position="39"/>
    </location>
</feature>
<gene>
    <name evidence="7" type="ORF">FD09_GL003000</name>
</gene>
<evidence type="ECO:0000256" key="1">
    <source>
        <dbReference type="ARBA" id="ARBA00004141"/>
    </source>
</evidence>
<evidence type="ECO:0000256" key="5">
    <source>
        <dbReference type="SAM" id="Phobius"/>
    </source>
</evidence>
<feature type="domain" description="ABC transmembrane type-2" evidence="6">
    <location>
        <begin position="22"/>
        <end position="250"/>
    </location>
</feature>
<feature type="transmembrane region" description="Helical" evidence="5">
    <location>
        <begin position="108"/>
        <end position="131"/>
    </location>
</feature>
<feature type="transmembrane region" description="Helical" evidence="5">
    <location>
        <begin position="229"/>
        <end position="249"/>
    </location>
</feature>
<name>A0A0R1MWL7_9LACO</name>
<proteinExistence type="predicted"/>
<evidence type="ECO:0000313" key="8">
    <source>
        <dbReference type="Proteomes" id="UP000051330"/>
    </source>
</evidence>
<feature type="transmembrane region" description="Helical" evidence="5">
    <location>
        <begin position="167"/>
        <end position="186"/>
    </location>
</feature>
<dbReference type="Pfam" id="PF12698">
    <property type="entry name" value="ABC2_membrane_3"/>
    <property type="match status" value="1"/>
</dbReference>
<dbReference type="RefSeq" id="WP_057820816.1">
    <property type="nucleotide sequence ID" value="NZ_AZEC01000008.1"/>
</dbReference>
<feature type="transmembrane region" description="Helical" evidence="5">
    <location>
        <begin position="137"/>
        <end position="160"/>
    </location>
</feature>